<feature type="active site" description="Charge relay system" evidence="9 10">
    <location>
        <position position="211"/>
    </location>
</feature>
<evidence type="ECO:0000259" key="13">
    <source>
        <dbReference type="Pfam" id="PF00082"/>
    </source>
</evidence>
<comment type="similarity">
    <text evidence="3 10 11">Belongs to the peptidase S8 family.</text>
</comment>
<keyword evidence="5 10" id="KW-0645">Protease</keyword>
<evidence type="ECO:0000256" key="12">
    <source>
        <dbReference type="SAM" id="SignalP"/>
    </source>
</evidence>
<evidence type="ECO:0000256" key="1">
    <source>
        <dbReference type="ARBA" id="ARBA00001913"/>
    </source>
</evidence>
<keyword evidence="12" id="KW-0732">Signal</keyword>
<proteinExistence type="inferred from homology"/>
<dbReference type="SUPFAM" id="SSF89260">
    <property type="entry name" value="Collagen-binding domain"/>
    <property type="match status" value="1"/>
</dbReference>
<dbReference type="Gene3D" id="2.60.120.380">
    <property type="match status" value="1"/>
</dbReference>
<dbReference type="GO" id="GO:0006508">
    <property type="term" value="P:proteolysis"/>
    <property type="evidence" value="ECO:0007669"/>
    <property type="project" value="UniProtKB-KW"/>
</dbReference>
<name>A0A0B6AG36_PRIM2</name>
<dbReference type="EMBL" id="CP009920">
    <property type="protein sequence ID" value="AJI22461.1"/>
    <property type="molecule type" value="Genomic_DNA"/>
</dbReference>
<dbReference type="InterPro" id="IPR000209">
    <property type="entry name" value="Peptidase_S8/S53_dom"/>
</dbReference>
<sequence>MKKSLSALLGVSLLVSGLTLGAESSYAESSTNSNVKKATQQLNPTIQIPASKVKKKEKNLFSGSSKKETRRGKITEADAKRGYIKDEIIVKFKTNKSLSSLGDKIKVKGLKLNKTLDKKLGIQTLKFDTNVSTMKEILKALNASSAVEYAEPNYIYKPAAVSEPYYQYMWGLKNTGQYIDGVAGKKGIDINAESAWVKTKGSASTTVAVIDTGVDIYHPDLKDNIWKNPGEIAGDGIDNDRNGYIDDVNGWDFYYDDDEVYYDEEYDAHGTHVAGTIGAKENSTGVIGVAPNVKIMSLKFIGPDGGSTDGAIAAINYAKSKGVKVSNNSWGGGEYSQALYDVIKSSNSTFIAAAGNDGDNIDPYPAYPAAYDLPNIVSVAAIDNQGNLGDFSNYGSKNVDVAAPGVSVLSTIPENSYAYGDGTSMAAPHVTGVASLVLAANPSFSSAQLKDTLMKSTTKLSSLTGKVASGGLVNAGLAVSADIDGEIPGVSLNGNSISSTLNASTDKDDVYSVKLTKGEKFTVSLSGAAGTDFDLYLYNQNAKTVNSSDGIVAYSEKLNTSSETLTFVASADGTYYLDVYAYKGSGSYKVDVKYGATAGVYEDTSTNLAYTGNWSKVSNSSSSGGSYKAVNEANASMQFVFNGTEVSLNTLKDNTQGQAKVTLDGTAYWVDLYADKPQYKATVFNKKGLKAGKHTLKVEWSGKVHPGAKKTVTKVTLDSITVK</sequence>
<dbReference type="HOGENOM" id="CLU_382506_0_0_9"/>
<feature type="signal peptide" evidence="12">
    <location>
        <begin position="1"/>
        <end position="21"/>
    </location>
</feature>
<evidence type="ECO:0000259" key="14">
    <source>
        <dbReference type="Pfam" id="PF04151"/>
    </source>
</evidence>
<evidence type="ECO:0000313" key="16">
    <source>
        <dbReference type="EMBL" id="AJI22461.1"/>
    </source>
</evidence>
<dbReference type="PROSITE" id="PS00137">
    <property type="entry name" value="SUBTILASE_HIS"/>
    <property type="match status" value="1"/>
</dbReference>
<dbReference type="InterPro" id="IPR034204">
    <property type="entry name" value="PfSUB1-like_cat_dom"/>
</dbReference>
<evidence type="ECO:0000256" key="9">
    <source>
        <dbReference type="PIRSR" id="PIRSR615500-1"/>
    </source>
</evidence>
<dbReference type="PROSITE" id="PS51892">
    <property type="entry name" value="SUBTILASE"/>
    <property type="match status" value="1"/>
</dbReference>
<comment type="subcellular location">
    <subcellularLocation>
        <location evidence="2">Secreted</location>
    </subcellularLocation>
</comment>
<dbReference type="InterPro" id="IPR023827">
    <property type="entry name" value="Peptidase_S8_Asp-AS"/>
</dbReference>
<evidence type="ECO:0000256" key="3">
    <source>
        <dbReference type="ARBA" id="ARBA00011073"/>
    </source>
</evidence>
<evidence type="ECO:0000256" key="8">
    <source>
        <dbReference type="ARBA" id="ARBA00022837"/>
    </source>
</evidence>
<dbReference type="PANTHER" id="PTHR43806">
    <property type="entry name" value="PEPTIDASE S8"/>
    <property type="match status" value="1"/>
</dbReference>
<organism evidence="16 17">
    <name type="scientific">Priestia megaterium (strain ATCC 14581 / DSM 32 / CCUG 1817 / JCM 2506 / NBRC 15308 / NCIMB 9376 / NCTC 10342 / NRRL B-14308 / VKM B-512 / Ford 19)</name>
    <name type="common">Bacillus megaterium</name>
    <dbReference type="NCBI Taxonomy" id="1348623"/>
    <lineage>
        <taxon>Bacteria</taxon>
        <taxon>Bacillati</taxon>
        <taxon>Bacillota</taxon>
        <taxon>Bacilli</taxon>
        <taxon>Bacillales</taxon>
        <taxon>Bacillaceae</taxon>
        <taxon>Priestia</taxon>
    </lineage>
</organism>
<keyword evidence="6 10" id="KW-0378">Hydrolase</keyword>
<dbReference type="InterPro" id="IPR007280">
    <property type="entry name" value="Peptidase_C_arc/bac"/>
</dbReference>
<dbReference type="CDD" id="cd07473">
    <property type="entry name" value="Peptidases_S8_Subtilisin_like"/>
    <property type="match status" value="1"/>
</dbReference>
<keyword evidence="7 10" id="KW-0720">Serine protease</keyword>
<dbReference type="GO" id="GO:0005576">
    <property type="term" value="C:extracellular region"/>
    <property type="evidence" value="ECO:0007669"/>
    <property type="project" value="UniProtKB-SubCell"/>
</dbReference>
<dbReference type="Pfam" id="PF00082">
    <property type="entry name" value="Peptidase_S8"/>
    <property type="match status" value="1"/>
</dbReference>
<dbReference type="InterPro" id="IPR023828">
    <property type="entry name" value="Peptidase_S8_Ser-AS"/>
</dbReference>
<accession>A0A0B6AG36</accession>
<evidence type="ECO:0000256" key="5">
    <source>
        <dbReference type="ARBA" id="ARBA00022670"/>
    </source>
</evidence>
<evidence type="ECO:0000256" key="10">
    <source>
        <dbReference type="PROSITE-ProRule" id="PRU01240"/>
    </source>
</evidence>
<dbReference type="Gene3D" id="2.60.120.260">
    <property type="entry name" value="Galactose-binding domain-like"/>
    <property type="match status" value="1"/>
</dbReference>
<dbReference type="InterPro" id="IPR054399">
    <property type="entry name" value="Fervidolysin-like_N_prodom"/>
</dbReference>
<dbReference type="KEGG" id="bmeg:BG04_2587"/>
<gene>
    <name evidence="16" type="ORF">BG04_2587</name>
</gene>
<dbReference type="SUPFAM" id="SSF52743">
    <property type="entry name" value="Subtilisin-like"/>
    <property type="match status" value="1"/>
</dbReference>
<dbReference type="InterPro" id="IPR050131">
    <property type="entry name" value="Peptidase_S8_subtilisin-like"/>
</dbReference>
<dbReference type="InterPro" id="IPR015500">
    <property type="entry name" value="Peptidase_S8_subtilisin-rel"/>
</dbReference>
<feature type="active site" description="Charge relay system" evidence="9 10">
    <location>
        <position position="424"/>
    </location>
</feature>
<dbReference type="InterPro" id="IPR036852">
    <property type="entry name" value="Peptidase_S8/S53_dom_sf"/>
</dbReference>
<dbReference type="Pfam" id="PF04151">
    <property type="entry name" value="PPC"/>
    <property type="match status" value="1"/>
</dbReference>
<evidence type="ECO:0000313" key="17">
    <source>
        <dbReference type="Proteomes" id="UP000031829"/>
    </source>
</evidence>
<dbReference type="GO" id="GO:0004252">
    <property type="term" value="F:serine-type endopeptidase activity"/>
    <property type="evidence" value="ECO:0007669"/>
    <property type="project" value="UniProtKB-UniRule"/>
</dbReference>
<feature type="active site" description="Charge relay system" evidence="9 10">
    <location>
        <position position="269"/>
    </location>
</feature>
<dbReference type="InterPro" id="IPR022398">
    <property type="entry name" value="Peptidase_S8_His-AS"/>
</dbReference>
<evidence type="ECO:0000256" key="7">
    <source>
        <dbReference type="ARBA" id="ARBA00022825"/>
    </source>
</evidence>
<feature type="domain" description="Fervidolysin-like N-terminal prodomain" evidence="15">
    <location>
        <begin position="75"/>
        <end position="153"/>
    </location>
</feature>
<keyword evidence="4" id="KW-0964">Secreted</keyword>
<dbReference type="InterPro" id="IPR037045">
    <property type="entry name" value="S8pro/Inhibitor_I9_sf"/>
</dbReference>
<dbReference type="Proteomes" id="UP000031829">
    <property type="component" value="Chromosome"/>
</dbReference>
<reference evidence="16 17" key="1">
    <citation type="journal article" date="2015" name="Genome Announc.">
        <title>Complete genome sequences for 35 biothreat assay-relevant bacillus species.</title>
        <authorList>
            <person name="Johnson S.L."/>
            <person name="Daligault H.E."/>
            <person name="Davenport K.W."/>
            <person name="Jaissle J."/>
            <person name="Frey K.G."/>
            <person name="Ladner J.T."/>
            <person name="Broomall S.M."/>
            <person name="Bishop-Lilly K.A."/>
            <person name="Bruce D.C."/>
            <person name="Gibbons H.S."/>
            <person name="Coyne S.R."/>
            <person name="Lo C.C."/>
            <person name="Meincke L."/>
            <person name="Munk A.C."/>
            <person name="Koroleva G.I."/>
            <person name="Rosenzweig C.N."/>
            <person name="Palacios G.F."/>
            <person name="Redden C.L."/>
            <person name="Minogue T.D."/>
            <person name="Chain P.S."/>
        </authorList>
    </citation>
    <scope>NUCLEOTIDE SEQUENCE [LARGE SCALE GENOMIC DNA]</scope>
    <source>
        <strain evidence="17">ATCC 14581 / DSM 32 / JCM 2506 / NBRC 15308 / NCIMB 9376 / NCTC 10342 / NRRL B-14308 / VKM B-512</strain>
    </source>
</reference>
<protein>
    <submittedName>
        <fullName evidence="16">Subtilase family protein</fullName>
    </submittedName>
</protein>
<evidence type="ECO:0000256" key="11">
    <source>
        <dbReference type="RuleBase" id="RU003355"/>
    </source>
</evidence>
<dbReference type="PANTHER" id="PTHR43806:SF11">
    <property type="entry name" value="CEREVISIN-RELATED"/>
    <property type="match status" value="1"/>
</dbReference>
<feature type="chain" id="PRO_5039254104" evidence="12">
    <location>
        <begin position="22"/>
        <end position="723"/>
    </location>
</feature>
<comment type="cofactor">
    <cofactor evidence="1">
        <name>Ca(2+)</name>
        <dbReference type="ChEBI" id="CHEBI:29108"/>
    </cofactor>
</comment>
<dbReference type="Gene3D" id="3.30.70.80">
    <property type="entry name" value="Peptidase S8 propeptide/proteinase inhibitor I9"/>
    <property type="match status" value="1"/>
</dbReference>
<dbReference type="AlphaFoldDB" id="A0A0B6AG36"/>
<dbReference type="GeneID" id="93640658"/>
<feature type="domain" description="Peptidase C-terminal archaeal/bacterial" evidence="14">
    <location>
        <begin position="509"/>
        <end position="581"/>
    </location>
</feature>
<dbReference type="RefSeq" id="WP_051975642.1">
    <property type="nucleotide sequence ID" value="NZ_BCVB01000013.1"/>
</dbReference>
<feature type="domain" description="Peptidase S8/S53" evidence="13">
    <location>
        <begin position="204"/>
        <end position="460"/>
    </location>
</feature>
<dbReference type="PROSITE" id="PS00138">
    <property type="entry name" value="SUBTILASE_SER"/>
    <property type="match status" value="1"/>
</dbReference>
<dbReference type="Pfam" id="PF22148">
    <property type="entry name" value="Fervidolysin_NPro-like"/>
    <property type="match status" value="1"/>
</dbReference>
<evidence type="ECO:0000259" key="15">
    <source>
        <dbReference type="Pfam" id="PF22148"/>
    </source>
</evidence>
<evidence type="ECO:0000256" key="2">
    <source>
        <dbReference type="ARBA" id="ARBA00004613"/>
    </source>
</evidence>
<dbReference type="PROSITE" id="PS00136">
    <property type="entry name" value="SUBTILASE_ASP"/>
    <property type="match status" value="1"/>
</dbReference>
<dbReference type="Gene3D" id="3.40.50.200">
    <property type="entry name" value="Peptidase S8/S53 domain"/>
    <property type="match status" value="1"/>
</dbReference>
<evidence type="ECO:0000256" key="4">
    <source>
        <dbReference type="ARBA" id="ARBA00022525"/>
    </source>
</evidence>
<keyword evidence="8" id="KW-0106">Calcium</keyword>
<dbReference type="PRINTS" id="PR00723">
    <property type="entry name" value="SUBTILISIN"/>
</dbReference>
<evidence type="ECO:0000256" key="6">
    <source>
        <dbReference type="ARBA" id="ARBA00022801"/>
    </source>
</evidence>